<gene>
    <name evidence="3" type="ORF">CP985_03430</name>
</gene>
<evidence type="ECO:0000256" key="2">
    <source>
        <dbReference type="SAM" id="SignalP"/>
    </source>
</evidence>
<proteinExistence type="predicted"/>
<evidence type="ECO:0000313" key="4">
    <source>
        <dbReference type="Proteomes" id="UP000290092"/>
    </source>
</evidence>
<protein>
    <recommendedName>
        <fullName evidence="5">Adhesion protein FadA</fullName>
    </recommendedName>
</protein>
<comment type="caution">
    <text evidence="3">The sequence shown here is derived from an EMBL/GenBank/DDBJ whole genome shotgun (WGS) entry which is preliminary data.</text>
</comment>
<evidence type="ECO:0008006" key="5">
    <source>
        <dbReference type="Google" id="ProtNLM"/>
    </source>
</evidence>
<dbReference type="AlphaFoldDB" id="A0AAX2AJT2"/>
<organism evidence="3 4">
    <name type="scientific">Malaciobacter mytili LMG 24559</name>
    <dbReference type="NCBI Taxonomy" id="1032238"/>
    <lineage>
        <taxon>Bacteria</taxon>
        <taxon>Pseudomonadati</taxon>
        <taxon>Campylobacterota</taxon>
        <taxon>Epsilonproteobacteria</taxon>
        <taxon>Campylobacterales</taxon>
        <taxon>Arcobacteraceae</taxon>
        <taxon>Malaciobacter</taxon>
    </lineage>
</organism>
<feature type="chain" id="PRO_5043556056" description="Adhesion protein FadA" evidence="2">
    <location>
        <begin position="21"/>
        <end position="130"/>
    </location>
</feature>
<dbReference type="EMBL" id="NXID01000008">
    <property type="protein sequence ID" value="RXK16476.1"/>
    <property type="molecule type" value="Genomic_DNA"/>
</dbReference>
<keyword evidence="4" id="KW-1185">Reference proteome</keyword>
<reference evidence="3 4" key="1">
    <citation type="submission" date="2017-09" db="EMBL/GenBank/DDBJ databases">
        <title>Genomics of the genus Arcobacter.</title>
        <authorList>
            <person name="Perez-Cataluna A."/>
            <person name="Figueras M.J."/>
            <person name="Salas-Masso N."/>
        </authorList>
    </citation>
    <scope>NUCLEOTIDE SEQUENCE [LARGE SCALE GENOMIC DNA]</scope>
    <source>
        <strain evidence="3 4">CECT 7386</strain>
    </source>
</reference>
<evidence type="ECO:0000256" key="1">
    <source>
        <dbReference type="SAM" id="Coils"/>
    </source>
</evidence>
<keyword evidence="1" id="KW-0175">Coiled coil</keyword>
<name>A0AAX2AJT2_9BACT</name>
<accession>A0AAX2AJT2</accession>
<feature type="coiled-coil region" evidence="1">
    <location>
        <begin position="42"/>
        <end position="83"/>
    </location>
</feature>
<dbReference type="KEGG" id="amyt:AMYT_a0111"/>
<dbReference type="RefSeq" id="WP_114843317.1">
    <property type="nucleotide sequence ID" value="NZ_CP031220.1"/>
</dbReference>
<sequence>MKKNILGLTLAFLLGTNLVASPNNVATLTDIKESIYYLILDYKKIKSENSEYAKKLNELKERLDEEIKKNEKLKNENHKKFENIDIRINEYRNLVTSIKNDKSVEKEVISETSNKTTTADKIILDYLNNK</sequence>
<feature type="signal peptide" evidence="2">
    <location>
        <begin position="1"/>
        <end position="20"/>
    </location>
</feature>
<keyword evidence="2" id="KW-0732">Signal</keyword>
<dbReference type="Proteomes" id="UP000290092">
    <property type="component" value="Unassembled WGS sequence"/>
</dbReference>
<evidence type="ECO:0000313" key="3">
    <source>
        <dbReference type="EMBL" id="RXK16476.1"/>
    </source>
</evidence>